<organism evidence="6 7">
    <name type="scientific">Denticeps clupeoides</name>
    <name type="common">denticle herring</name>
    <dbReference type="NCBI Taxonomy" id="299321"/>
    <lineage>
        <taxon>Eukaryota</taxon>
        <taxon>Metazoa</taxon>
        <taxon>Chordata</taxon>
        <taxon>Craniata</taxon>
        <taxon>Vertebrata</taxon>
        <taxon>Euteleostomi</taxon>
        <taxon>Actinopterygii</taxon>
        <taxon>Neopterygii</taxon>
        <taxon>Teleostei</taxon>
        <taxon>Clupei</taxon>
        <taxon>Clupeiformes</taxon>
        <taxon>Denticipitoidei</taxon>
        <taxon>Denticipitidae</taxon>
        <taxon>Denticeps</taxon>
    </lineage>
</organism>
<keyword evidence="7" id="KW-1185">Reference proteome</keyword>
<evidence type="ECO:0000313" key="7">
    <source>
        <dbReference type="Proteomes" id="UP000694580"/>
    </source>
</evidence>
<evidence type="ECO:0000256" key="3">
    <source>
        <dbReference type="ARBA" id="ARBA00037883"/>
    </source>
</evidence>
<dbReference type="GO" id="GO:0004305">
    <property type="term" value="F:ethanolamine kinase activity"/>
    <property type="evidence" value="ECO:0007669"/>
    <property type="project" value="UniProtKB-EC"/>
</dbReference>
<keyword evidence="1" id="KW-0594">Phospholipid biosynthesis</keyword>
<dbReference type="GO" id="GO:0005737">
    <property type="term" value="C:cytoplasm"/>
    <property type="evidence" value="ECO:0007669"/>
    <property type="project" value="TreeGrafter"/>
</dbReference>
<keyword evidence="1" id="KW-0443">Lipid metabolism</keyword>
<evidence type="ECO:0000256" key="2">
    <source>
        <dbReference type="ARBA" id="ARBA00023264"/>
    </source>
</evidence>
<protein>
    <recommendedName>
        <fullName evidence="5">ethanolamine kinase</fullName>
        <ecNumber evidence="5">2.7.1.82</ecNumber>
    </recommendedName>
</protein>
<evidence type="ECO:0000256" key="5">
    <source>
        <dbReference type="ARBA" id="ARBA00038874"/>
    </source>
</evidence>
<dbReference type="Proteomes" id="UP000694580">
    <property type="component" value="Chromosome 7"/>
</dbReference>
<reference evidence="6" key="3">
    <citation type="submission" date="2025-09" db="UniProtKB">
        <authorList>
            <consortium name="Ensembl"/>
        </authorList>
    </citation>
    <scope>IDENTIFICATION</scope>
</reference>
<keyword evidence="1" id="KW-0444">Lipid biosynthesis</keyword>
<comment type="similarity">
    <text evidence="4">Belongs to the choline/ethanolamine kinase family.</text>
</comment>
<sequence>MRQSALQEHQKQGIIKGNLTCKNFQLGQIKTEMSTAAATVFRRHDVGLLHLDIFVEEDEPSSGVMKLLKSLRPQWKPEDIGMKVFTEGITNQLMCCYVGSRCDSGAVLVRIYGQKTELFVDRDREVEMFQLLHEHGCGPQIFCSFQNGICYEFVQGITLDESALRQPAVYRLIAAEMGRLHAIKSRMSSVPAPVLWTKISRLLQLVKESLKDTSTQQRRALLQEVPSVHILSCEMEELKQHLGHVDSLTVVCHNDLLTKNIIYNHNQGCVKFIDYEYADFNYQAYDIANHFNEFAGVMEVDYRLYPSWELQKDWLFTYLETFKRCTGLVDPVTEHEVQELYIKVCKFSQASHFNWGLWAILQATYSTINFDFVK</sequence>
<evidence type="ECO:0000313" key="6">
    <source>
        <dbReference type="Ensembl" id="ENSDCDP00010044539.1"/>
    </source>
</evidence>
<dbReference type="CDD" id="cd05157">
    <property type="entry name" value="ETNK_euk"/>
    <property type="match status" value="1"/>
</dbReference>
<dbReference type="InterPro" id="IPR011009">
    <property type="entry name" value="Kinase-like_dom_sf"/>
</dbReference>
<dbReference type="SUPFAM" id="SSF56112">
    <property type="entry name" value="Protein kinase-like (PK-like)"/>
    <property type="match status" value="1"/>
</dbReference>
<dbReference type="Gene3D" id="3.90.1200.10">
    <property type="match status" value="1"/>
</dbReference>
<evidence type="ECO:0000256" key="4">
    <source>
        <dbReference type="ARBA" id="ARBA00038211"/>
    </source>
</evidence>
<dbReference type="EC" id="2.7.1.82" evidence="5"/>
<dbReference type="GeneTree" id="ENSGT00950000182939"/>
<dbReference type="GO" id="GO:0006646">
    <property type="term" value="P:phosphatidylethanolamine biosynthetic process"/>
    <property type="evidence" value="ECO:0007669"/>
    <property type="project" value="TreeGrafter"/>
</dbReference>
<reference evidence="6" key="2">
    <citation type="submission" date="2025-08" db="UniProtKB">
        <authorList>
            <consortium name="Ensembl"/>
        </authorList>
    </citation>
    <scope>IDENTIFICATION</scope>
</reference>
<keyword evidence="2" id="KW-1208">Phospholipid metabolism</keyword>
<comment type="pathway">
    <text evidence="3">Phospholipid metabolism; phosphatidylethanolamine biosynthesis; phosphatidylethanolamine from ethanolamine: step 1/3.</text>
</comment>
<dbReference type="Pfam" id="PF01633">
    <property type="entry name" value="Choline_kinase"/>
    <property type="match status" value="1"/>
</dbReference>
<evidence type="ECO:0000256" key="1">
    <source>
        <dbReference type="ARBA" id="ARBA00023209"/>
    </source>
</evidence>
<reference evidence="6 7" key="1">
    <citation type="submission" date="2020-06" db="EMBL/GenBank/DDBJ databases">
        <authorList>
            <consortium name="Wellcome Sanger Institute Data Sharing"/>
        </authorList>
    </citation>
    <scope>NUCLEOTIDE SEQUENCE [LARGE SCALE GENOMIC DNA]</scope>
</reference>
<accession>A0AAY4DHB5</accession>
<proteinExistence type="inferred from homology"/>
<dbReference type="Gene3D" id="3.30.200.20">
    <property type="entry name" value="Phosphorylase Kinase, domain 1"/>
    <property type="match status" value="1"/>
</dbReference>
<gene>
    <name evidence="6" type="primary">zgc:113516</name>
</gene>
<dbReference type="PANTHER" id="PTHR22603">
    <property type="entry name" value="CHOLINE/ETHANOALAMINE KINASE"/>
    <property type="match status" value="1"/>
</dbReference>
<name>A0AAY4DHB5_9TELE</name>
<dbReference type="PANTHER" id="PTHR22603:SF68">
    <property type="entry name" value="ETHANOLAMINE KINASE 1"/>
    <property type="match status" value="1"/>
</dbReference>
<dbReference type="Ensembl" id="ENSDCDT00010054643.1">
    <property type="protein sequence ID" value="ENSDCDP00010044539.1"/>
    <property type="gene ID" value="ENSDCDG00010027556.1"/>
</dbReference>
<dbReference type="AlphaFoldDB" id="A0AAY4DHB5"/>